<evidence type="ECO:0000256" key="6">
    <source>
        <dbReference type="ARBA" id="ARBA00022840"/>
    </source>
</evidence>
<evidence type="ECO:0000256" key="8">
    <source>
        <dbReference type="ARBA" id="ARBA00037982"/>
    </source>
</evidence>
<dbReference type="PROSITE" id="PS00108">
    <property type="entry name" value="PROTEIN_KINASE_ST"/>
    <property type="match status" value="1"/>
</dbReference>
<name>C4A0X3_BRAFL</name>
<feature type="region of interest" description="Disordered" evidence="12">
    <location>
        <begin position="243"/>
        <end position="402"/>
    </location>
</feature>
<evidence type="ECO:0000256" key="4">
    <source>
        <dbReference type="ARBA" id="ARBA00022741"/>
    </source>
</evidence>
<keyword evidence="6" id="KW-0067">ATP-binding</keyword>
<evidence type="ECO:0000313" key="14">
    <source>
        <dbReference type="EMBL" id="EEN41551.1"/>
    </source>
</evidence>
<dbReference type="Gene3D" id="1.10.510.10">
    <property type="entry name" value="Transferase(Phosphotransferase) domain 1"/>
    <property type="match status" value="1"/>
</dbReference>
<evidence type="ECO:0000256" key="11">
    <source>
        <dbReference type="SAM" id="Coils"/>
    </source>
</evidence>
<comment type="similarity">
    <text evidence="8">Belongs to the protein kinase superfamily. Ser/Thr protein kinase family. GCN2 subfamily.</text>
</comment>
<dbReference type="InterPro" id="IPR011009">
    <property type="entry name" value="Kinase-like_dom_sf"/>
</dbReference>
<dbReference type="GO" id="GO:0006950">
    <property type="term" value="P:response to stress"/>
    <property type="evidence" value="ECO:0007669"/>
    <property type="project" value="UniProtKB-ARBA"/>
</dbReference>
<dbReference type="GO" id="GO:0005524">
    <property type="term" value="F:ATP binding"/>
    <property type="evidence" value="ECO:0007669"/>
    <property type="project" value="UniProtKB-KW"/>
</dbReference>
<reference evidence="14" key="1">
    <citation type="journal article" date="2008" name="Nature">
        <title>The amphioxus genome and the evolution of the chordate karyotype.</title>
        <authorList>
            <consortium name="US DOE Joint Genome Institute (JGI-PGF)"/>
            <person name="Putnam N.H."/>
            <person name="Butts T."/>
            <person name="Ferrier D.E.K."/>
            <person name="Furlong R.F."/>
            <person name="Hellsten U."/>
            <person name="Kawashima T."/>
            <person name="Robinson-Rechavi M."/>
            <person name="Shoguchi E."/>
            <person name="Terry A."/>
            <person name="Yu J.-K."/>
            <person name="Benito-Gutierrez E.L."/>
            <person name="Dubchak I."/>
            <person name="Garcia-Fernandez J."/>
            <person name="Gibson-Brown J.J."/>
            <person name="Grigoriev I.V."/>
            <person name="Horton A.C."/>
            <person name="de Jong P.J."/>
            <person name="Jurka J."/>
            <person name="Kapitonov V.V."/>
            <person name="Kohara Y."/>
            <person name="Kuroki Y."/>
            <person name="Lindquist E."/>
            <person name="Lucas S."/>
            <person name="Osoegawa K."/>
            <person name="Pennacchio L.A."/>
            <person name="Salamov A.A."/>
            <person name="Satou Y."/>
            <person name="Sauka-Spengler T."/>
            <person name="Schmutz J."/>
            <person name="Shin-I T."/>
            <person name="Toyoda A."/>
            <person name="Bronner-Fraser M."/>
            <person name="Fujiyama A."/>
            <person name="Holland L.Z."/>
            <person name="Holland P.W.H."/>
            <person name="Satoh N."/>
            <person name="Rokhsar D.S."/>
        </authorList>
    </citation>
    <scope>NUCLEOTIDE SEQUENCE [LARGE SCALE GENOMIC DNA]</scope>
    <source>
        <strain evidence="14">S238N-H82</strain>
        <tissue evidence="14">Testes</tissue>
    </source>
</reference>
<organism>
    <name type="scientific">Branchiostoma floridae</name>
    <name type="common">Florida lancelet</name>
    <name type="synonym">Amphioxus</name>
    <dbReference type="NCBI Taxonomy" id="7739"/>
    <lineage>
        <taxon>Eukaryota</taxon>
        <taxon>Metazoa</taxon>
        <taxon>Chordata</taxon>
        <taxon>Cephalochordata</taxon>
        <taxon>Leptocardii</taxon>
        <taxon>Amphioxiformes</taxon>
        <taxon>Branchiostomatidae</taxon>
        <taxon>Branchiostoma</taxon>
    </lineage>
</organism>
<proteinExistence type="inferred from homology"/>
<dbReference type="GO" id="GO:0004674">
    <property type="term" value="F:protein serine/threonine kinase activity"/>
    <property type="evidence" value="ECO:0007669"/>
    <property type="project" value="UniProtKB-KW"/>
</dbReference>
<feature type="domain" description="Protein kinase" evidence="13">
    <location>
        <begin position="559"/>
        <end position="852"/>
    </location>
</feature>
<comment type="catalytic activity">
    <reaction evidence="10">
        <text>L-seryl-[protein] + ATP = O-phospho-L-seryl-[protein] + ADP + H(+)</text>
        <dbReference type="Rhea" id="RHEA:17989"/>
        <dbReference type="Rhea" id="RHEA-COMP:9863"/>
        <dbReference type="Rhea" id="RHEA-COMP:11604"/>
        <dbReference type="ChEBI" id="CHEBI:15378"/>
        <dbReference type="ChEBI" id="CHEBI:29999"/>
        <dbReference type="ChEBI" id="CHEBI:30616"/>
        <dbReference type="ChEBI" id="CHEBI:83421"/>
        <dbReference type="ChEBI" id="CHEBI:456216"/>
        <dbReference type="EC" id="2.7.11.1"/>
    </reaction>
    <physiologicalReaction direction="left-to-right" evidence="10">
        <dbReference type="Rhea" id="RHEA:17990"/>
    </physiologicalReaction>
</comment>
<evidence type="ECO:0000256" key="3">
    <source>
        <dbReference type="ARBA" id="ARBA00022679"/>
    </source>
</evidence>
<accession>C4A0X3</accession>
<feature type="compositionally biased region" description="Basic and acidic residues" evidence="12">
    <location>
        <begin position="293"/>
        <end position="307"/>
    </location>
</feature>
<dbReference type="Pfam" id="PF00069">
    <property type="entry name" value="Pkinase"/>
    <property type="match status" value="1"/>
</dbReference>
<dbReference type="SMART" id="SM00220">
    <property type="entry name" value="S_TKc"/>
    <property type="match status" value="1"/>
</dbReference>
<protein>
    <recommendedName>
        <fullName evidence="1">non-specific serine/threonine protein kinase</fullName>
        <ecNumber evidence="1">2.7.11.1</ecNumber>
    </recommendedName>
</protein>
<feature type="compositionally biased region" description="Basic and acidic residues" evidence="12">
    <location>
        <begin position="365"/>
        <end position="402"/>
    </location>
</feature>
<keyword evidence="11" id="KW-0175">Coiled coil</keyword>
<keyword evidence="4" id="KW-0547">Nucleotide-binding</keyword>
<dbReference type="PANTHER" id="PTHR11042:SF160">
    <property type="entry name" value="EUKARYOTIC TRANSLATION INITIATION FACTOR 2-ALPHA KINASE 1"/>
    <property type="match status" value="1"/>
</dbReference>
<dbReference type="InterPro" id="IPR050339">
    <property type="entry name" value="CC_SR_Kinase"/>
</dbReference>
<keyword evidence="3" id="KW-0808">Transferase</keyword>
<dbReference type="STRING" id="7739.C4A0X3"/>
<dbReference type="InterPro" id="IPR000719">
    <property type="entry name" value="Prot_kinase_dom"/>
</dbReference>
<comment type="catalytic activity">
    <reaction evidence="9">
        <text>L-threonyl-[protein] + ATP = O-phospho-L-threonyl-[protein] + ADP + H(+)</text>
        <dbReference type="Rhea" id="RHEA:46608"/>
        <dbReference type="Rhea" id="RHEA-COMP:11060"/>
        <dbReference type="Rhea" id="RHEA-COMP:11605"/>
        <dbReference type="ChEBI" id="CHEBI:15378"/>
        <dbReference type="ChEBI" id="CHEBI:30013"/>
        <dbReference type="ChEBI" id="CHEBI:30616"/>
        <dbReference type="ChEBI" id="CHEBI:61977"/>
        <dbReference type="ChEBI" id="CHEBI:456216"/>
        <dbReference type="EC" id="2.7.11.1"/>
    </reaction>
    <physiologicalReaction direction="left-to-right" evidence="9">
        <dbReference type="Rhea" id="RHEA:46609"/>
    </physiologicalReaction>
</comment>
<evidence type="ECO:0000259" key="13">
    <source>
        <dbReference type="PROSITE" id="PS50011"/>
    </source>
</evidence>
<keyword evidence="2" id="KW-0723">Serine/threonine-protein kinase</keyword>
<dbReference type="PROSITE" id="PS50011">
    <property type="entry name" value="PROTEIN_KINASE_DOM"/>
    <property type="match status" value="1"/>
</dbReference>
<evidence type="ECO:0000256" key="2">
    <source>
        <dbReference type="ARBA" id="ARBA00022527"/>
    </source>
</evidence>
<evidence type="ECO:0000256" key="9">
    <source>
        <dbReference type="ARBA" id="ARBA00048659"/>
    </source>
</evidence>
<feature type="compositionally biased region" description="Polar residues" evidence="12">
    <location>
        <begin position="1"/>
        <end position="19"/>
    </location>
</feature>
<feature type="compositionally biased region" description="Basic and acidic residues" evidence="12">
    <location>
        <begin position="261"/>
        <end position="283"/>
    </location>
</feature>
<dbReference type="eggNOG" id="KOG1035">
    <property type="taxonomic scope" value="Eukaryota"/>
</dbReference>
<gene>
    <name evidence="14" type="ORF">BRAFLDRAFT_133182</name>
</gene>
<keyword evidence="5" id="KW-0418">Kinase</keyword>
<evidence type="ECO:0000256" key="12">
    <source>
        <dbReference type="SAM" id="MobiDB-lite"/>
    </source>
</evidence>
<sequence>MYADSNSIVFQESAASDTEATVLKRRSLSKESSSYDISVESYLQDKGKWQLGSSDSDESLPGVKEKEDEPCLVDTEGKTPTEDIVRHVSEKEHVNNNEKCSEPFNPGEWNLNPLEKEAQNAVKESMQHSDVVPTSEGGASGKSQPDFDQPVRKRDFQTAACYRENSVRLGTGFEQEVHFESASFSSSSSVRLGHNLPRAVVPFTSTPKDSVDVRVRGSFTGLSSVHSEKDNVPCLVDTENRATGGEINRHGEDLQQLYNKRNKESPVDTVERESDKRSEKTSELLDTIPWDTAGKERADNKSEKDSTLLDTIPWESSRKEDKKSSQKTSRLQDTIPWETHRKDETDDDNNSEKASTLLDTIPWETTRKENDSQKTSKRLDTIPWESDRKEGTKENRLSERATELQDTIPWETSRNKGSNNDFEEVFLLEDTIQWETPERGKEESEKIDQTLELVGSVKQKSCASERELVDNKEKSSEPFNAVELEKNGRAAQSAMKEGEQRSYVVPPVELEASSKSQTDCEQPVTRRDFQLAACYSESSVRVGTGFEQEIHFESANFSSSSSVRLGHSLPGAVVPFTSTPKDSVDVHVRGGFTPLSSLKRQHSWNQGARNGHTETHVCGDRCKLRLKGLADCELVAETSGVVLYIQMQLCQRSLRDWLVSRNAQAALLHDPFGGVSEDDNMRLFQQILQGVNYIHSQGLMHRDLKPPNIFLMGEDEHVCIGDFGLAREDLRDTHGSSPPLTPLEMPDVMAGETTHTSGVGTCTYASPEQLKGTTYNSKSDMYSMGVILFELFHPFGTEMERAKSIQDFREGRVLPQVLVERWPRQCDFMQLLTSDEPKYRPSAKDILKSDLFHDKDKVIANLKAMVDKQSREMAELRRQLKEREDMLLQLRRDRSTH</sequence>
<dbReference type="EMBL" id="GG666836">
    <property type="protein sequence ID" value="EEN41551.1"/>
    <property type="molecule type" value="Genomic_DNA"/>
</dbReference>
<evidence type="ECO:0000256" key="5">
    <source>
        <dbReference type="ARBA" id="ARBA00022777"/>
    </source>
</evidence>
<evidence type="ECO:0000256" key="10">
    <source>
        <dbReference type="ARBA" id="ARBA00048977"/>
    </source>
</evidence>
<dbReference type="EC" id="2.7.11.1" evidence="1"/>
<evidence type="ECO:0000256" key="7">
    <source>
        <dbReference type="ARBA" id="ARBA00023193"/>
    </source>
</evidence>
<feature type="compositionally biased region" description="Basic and acidic residues" evidence="12">
    <location>
        <begin position="63"/>
        <end position="101"/>
    </location>
</feature>
<feature type="coiled-coil region" evidence="11">
    <location>
        <begin position="859"/>
        <end position="893"/>
    </location>
</feature>
<feature type="region of interest" description="Disordered" evidence="12">
    <location>
        <begin position="1"/>
        <end position="152"/>
    </location>
</feature>
<dbReference type="SUPFAM" id="SSF56112">
    <property type="entry name" value="Protein kinase-like (PK-like)"/>
    <property type="match status" value="1"/>
</dbReference>
<dbReference type="InParanoid" id="C4A0X3"/>
<dbReference type="InterPro" id="IPR008271">
    <property type="entry name" value="Ser/Thr_kinase_AS"/>
</dbReference>
<dbReference type="FunFam" id="1.10.510.10:FF:001797">
    <property type="entry name" value="Eukaryotic translation initiation factor 2-alpha kinase-like protein"/>
    <property type="match status" value="1"/>
</dbReference>
<dbReference type="AlphaFoldDB" id="C4A0X3"/>
<dbReference type="PANTHER" id="PTHR11042">
    <property type="entry name" value="EUKARYOTIC TRANSLATION INITIATION FACTOR 2-ALPHA KINASE EIF2-ALPHA KINASE -RELATED"/>
    <property type="match status" value="1"/>
</dbReference>
<keyword evidence="7" id="KW-0652">Protein synthesis inhibitor</keyword>
<evidence type="ECO:0000256" key="1">
    <source>
        <dbReference type="ARBA" id="ARBA00012513"/>
    </source>
</evidence>
<dbReference type="GO" id="GO:0017148">
    <property type="term" value="P:negative regulation of translation"/>
    <property type="evidence" value="ECO:0007669"/>
    <property type="project" value="UniProtKB-KW"/>
</dbReference>